<dbReference type="AlphaFoldDB" id="A0A8K2A8V4"/>
<sequence length="75" mass="8696">MGSDWQEPLVEKQVIYTLELNGKFFLVENVPARVNEETGEQFFSPEIVERLQRIILDGKEPDRVIETSVYSYGDC</sequence>
<dbReference type="EMBL" id="WVIC01000029">
    <property type="protein sequence ID" value="NCJ07584.1"/>
    <property type="molecule type" value="Genomic_DNA"/>
</dbReference>
<evidence type="ECO:0008006" key="3">
    <source>
        <dbReference type="Google" id="ProtNLM"/>
    </source>
</evidence>
<reference evidence="1" key="1">
    <citation type="submission" date="2019-12" db="EMBL/GenBank/DDBJ databases">
        <title>High-Quality draft genome sequences of three cyanobacteria isolated from the limestone walls of the Old Cathedral of Coimbra.</title>
        <authorList>
            <person name="Tiago I."/>
            <person name="Soares F."/>
            <person name="Portugal A."/>
        </authorList>
    </citation>
    <scope>NUCLEOTIDE SEQUENCE [LARGE SCALE GENOMIC DNA]</scope>
    <source>
        <strain evidence="1">C</strain>
    </source>
</reference>
<proteinExistence type="predicted"/>
<evidence type="ECO:0000313" key="1">
    <source>
        <dbReference type="EMBL" id="NCJ07584.1"/>
    </source>
</evidence>
<keyword evidence="2" id="KW-1185">Reference proteome</keyword>
<organism evidence="1 2">
    <name type="scientific">Petrachloros mirabilis ULC683</name>
    <dbReference type="NCBI Taxonomy" id="2781853"/>
    <lineage>
        <taxon>Bacteria</taxon>
        <taxon>Bacillati</taxon>
        <taxon>Cyanobacteriota</taxon>
        <taxon>Cyanophyceae</taxon>
        <taxon>Synechococcales</taxon>
        <taxon>Petrachlorosaceae</taxon>
        <taxon>Petrachloros</taxon>
        <taxon>Petrachloros mirabilis</taxon>
    </lineage>
</organism>
<comment type="caution">
    <text evidence="1">The sequence shown here is derived from an EMBL/GenBank/DDBJ whole genome shotgun (WGS) entry which is preliminary data.</text>
</comment>
<gene>
    <name evidence="1" type="ORF">GS597_13915</name>
</gene>
<protein>
    <recommendedName>
        <fullName evidence="3">YgiT-type zinc finger protein</fullName>
    </recommendedName>
</protein>
<accession>A0A8K2A8V4</accession>
<name>A0A8K2A8V4_9CYAN</name>
<dbReference type="Proteomes" id="UP000607397">
    <property type="component" value="Unassembled WGS sequence"/>
</dbReference>
<evidence type="ECO:0000313" key="2">
    <source>
        <dbReference type="Proteomes" id="UP000607397"/>
    </source>
</evidence>